<dbReference type="RefSeq" id="YP_239550.1">
    <property type="nucleotide sequence ID" value="NC_007047.1"/>
</dbReference>
<dbReference type="Pfam" id="PF13443">
    <property type="entry name" value="HTH_26"/>
    <property type="match status" value="1"/>
</dbReference>
<name>Q4ZDX6_9CAUD</name>
<dbReference type="InterPro" id="IPR001387">
    <property type="entry name" value="Cro/C1-type_HTH"/>
</dbReference>
<accession>Q4ZDX6</accession>
<sequence>MKLNEVFATNLRVIMARDNVSVQDLHEETGISKTTIITYRKGRNKAVNLIVVDKLADALGVNASELFTRNHNTHKLEDWIKTVNV</sequence>
<evidence type="ECO:0000313" key="2">
    <source>
        <dbReference type="EMBL" id="AAX90728.1"/>
    </source>
</evidence>
<reference evidence="2 3" key="1">
    <citation type="journal article" date="2005" name="Proc. Natl. Acad. Sci. U.S.A.">
        <title>The complete genomes and proteomes of 27 Staphylococcus aureus bacteriophages.</title>
        <authorList>
            <person name="Kwan T."/>
            <person name="Liu J."/>
            <person name="Dubow M."/>
            <person name="Gros P."/>
            <person name="Pelletier J."/>
        </authorList>
    </citation>
    <scope>NUCLEOTIDE SEQUENCE</scope>
</reference>
<proteinExistence type="predicted"/>
<evidence type="ECO:0000259" key="1">
    <source>
        <dbReference type="PROSITE" id="PS50943"/>
    </source>
</evidence>
<dbReference type="GeneID" id="4555757"/>
<protein>
    <submittedName>
        <fullName evidence="2">ORF061</fullName>
    </submittedName>
</protein>
<dbReference type="KEGG" id="vg:4555757"/>
<organism evidence="2 3">
    <name type="scientific">Staphylococcus phage 187</name>
    <dbReference type="NCBI Taxonomy" id="2908096"/>
    <lineage>
        <taxon>Viruses</taxon>
        <taxon>Duplodnaviria</taxon>
        <taxon>Heunggongvirae</taxon>
        <taxon>Uroviricota</taxon>
        <taxon>Caudoviricetes</taxon>
        <taxon>Azeredovirinae</taxon>
        <taxon>Phietavirus</taxon>
        <taxon>Phietavirus pv187</taxon>
    </lineage>
</organism>
<feature type="domain" description="HTH cro/C1-type" evidence="1">
    <location>
        <begin position="11"/>
        <end position="66"/>
    </location>
</feature>
<dbReference type="Proteomes" id="UP000000918">
    <property type="component" value="Genome"/>
</dbReference>
<keyword evidence="3" id="KW-1185">Reference proteome</keyword>
<dbReference type="SUPFAM" id="SSF47413">
    <property type="entry name" value="lambda repressor-like DNA-binding domains"/>
    <property type="match status" value="1"/>
</dbReference>
<dbReference type="Gene3D" id="1.10.260.40">
    <property type="entry name" value="lambda repressor-like DNA-binding domains"/>
    <property type="match status" value="1"/>
</dbReference>
<dbReference type="SMART" id="SM00530">
    <property type="entry name" value="HTH_XRE"/>
    <property type="match status" value="1"/>
</dbReference>
<dbReference type="InterPro" id="IPR010982">
    <property type="entry name" value="Lambda_DNA-bd_dom_sf"/>
</dbReference>
<evidence type="ECO:0000313" key="3">
    <source>
        <dbReference type="Proteomes" id="UP000000918"/>
    </source>
</evidence>
<dbReference type="GO" id="GO:0003677">
    <property type="term" value="F:DNA binding"/>
    <property type="evidence" value="ECO:0007669"/>
    <property type="project" value="InterPro"/>
</dbReference>
<dbReference type="OrthoDB" id="19416at10239"/>
<dbReference type="PROSITE" id="PS50943">
    <property type="entry name" value="HTH_CROC1"/>
    <property type="match status" value="1"/>
</dbReference>
<dbReference type="CDD" id="cd00093">
    <property type="entry name" value="HTH_XRE"/>
    <property type="match status" value="1"/>
</dbReference>
<dbReference type="EMBL" id="AY954950">
    <property type="protein sequence ID" value="AAX90728.1"/>
    <property type="molecule type" value="Genomic_DNA"/>
</dbReference>